<feature type="domain" description="Acyl-CoA thioesterase-like N-terminal HotDog" evidence="1">
    <location>
        <begin position="18"/>
        <end position="100"/>
    </location>
</feature>
<reference evidence="4" key="1">
    <citation type="journal article" date="2019" name="Int. J. Syst. Evol. Microbiol.">
        <title>The Global Catalogue of Microorganisms (GCM) 10K type strain sequencing project: providing services to taxonomists for standard genome sequencing and annotation.</title>
        <authorList>
            <consortium name="The Broad Institute Genomics Platform"/>
            <consortium name="The Broad Institute Genome Sequencing Center for Infectious Disease"/>
            <person name="Wu L."/>
            <person name="Ma J."/>
        </authorList>
    </citation>
    <scope>NUCLEOTIDE SEQUENCE [LARGE SCALE GENOMIC DNA]</scope>
    <source>
        <strain evidence="4">ZS-22-S1</strain>
    </source>
</reference>
<dbReference type="Gene3D" id="2.40.160.210">
    <property type="entry name" value="Acyl-CoA thioesterase, double hotdog domain"/>
    <property type="match status" value="1"/>
</dbReference>
<evidence type="ECO:0000313" key="3">
    <source>
        <dbReference type="EMBL" id="MFC4852525.1"/>
    </source>
</evidence>
<organism evidence="3 4">
    <name type="scientific">Actinophytocola glycyrrhizae</name>
    <dbReference type="NCBI Taxonomy" id="2044873"/>
    <lineage>
        <taxon>Bacteria</taxon>
        <taxon>Bacillati</taxon>
        <taxon>Actinomycetota</taxon>
        <taxon>Actinomycetes</taxon>
        <taxon>Pseudonocardiales</taxon>
        <taxon>Pseudonocardiaceae</taxon>
    </lineage>
</organism>
<dbReference type="Proteomes" id="UP001595859">
    <property type="component" value="Unassembled WGS sequence"/>
</dbReference>
<dbReference type="Pfam" id="PF20789">
    <property type="entry name" value="4HBT_3C"/>
    <property type="match status" value="1"/>
</dbReference>
<evidence type="ECO:0000259" key="1">
    <source>
        <dbReference type="Pfam" id="PF13622"/>
    </source>
</evidence>
<proteinExistence type="predicted"/>
<evidence type="ECO:0000259" key="2">
    <source>
        <dbReference type="Pfam" id="PF20789"/>
    </source>
</evidence>
<dbReference type="RefSeq" id="WP_378054313.1">
    <property type="nucleotide sequence ID" value="NZ_JBHSIS010000002.1"/>
</dbReference>
<dbReference type="InterPro" id="IPR049450">
    <property type="entry name" value="ACOT8-like_C"/>
</dbReference>
<dbReference type="InterPro" id="IPR049449">
    <property type="entry name" value="TesB_ACOT8-like_N"/>
</dbReference>
<accession>A0ABV9RT73</accession>
<evidence type="ECO:0000313" key="4">
    <source>
        <dbReference type="Proteomes" id="UP001595859"/>
    </source>
</evidence>
<dbReference type="EMBL" id="JBHSIS010000002">
    <property type="protein sequence ID" value="MFC4852525.1"/>
    <property type="molecule type" value="Genomic_DNA"/>
</dbReference>
<keyword evidence="4" id="KW-1185">Reference proteome</keyword>
<dbReference type="Pfam" id="PF13622">
    <property type="entry name" value="4HBT_3"/>
    <property type="match status" value="1"/>
</dbReference>
<protein>
    <submittedName>
        <fullName evidence="3">Thioesterase family protein</fullName>
    </submittedName>
</protein>
<gene>
    <name evidence="3" type="ORF">ACFPCV_03345</name>
</gene>
<sequence>MFYEPLGGGRYQSTVHTTGPWSPLTQHLGPPSALLVRALERLPSAAPMMIARVTVEILGPVPVAELTVTAEVDRPGRAVELLSGELSVDGRVAVRARAWRIVRSDTSAVAAGIDEPLPPPSEGRVMTRPEGWGAGYLDVMDWRTLTGSLGESGPATVWARQQVPLVGDEEPSGLQRVLTVADSGNGVSSLLDPRKWLFINSELTVHVYREPVGEWIALDAATAIGPEGIGTAVSVLHDLSGAVGRGAQALLIRPQ</sequence>
<feature type="domain" description="Acyl-CoA thioesterase-like C-terminal" evidence="2">
    <location>
        <begin position="120"/>
        <end position="252"/>
    </location>
</feature>
<comment type="caution">
    <text evidence="3">The sequence shown here is derived from an EMBL/GenBank/DDBJ whole genome shotgun (WGS) entry which is preliminary data.</text>
</comment>
<dbReference type="InterPro" id="IPR042171">
    <property type="entry name" value="Acyl-CoA_hotdog"/>
</dbReference>
<name>A0ABV9RT73_9PSEU</name>